<dbReference type="PANTHER" id="PTHR46167:SF1">
    <property type="entry name" value="N-LYSINE METHYLTRANSFERASE KMT5A"/>
    <property type="match status" value="1"/>
</dbReference>
<protein>
    <recommendedName>
        <fullName evidence="3">[histone H4]-lysine(20) N-methyltransferase</fullName>
        <ecNumber evidence="3">2.1.1.361</ecNumber>
    </recommendedName>
</protein>
<dbReference type="WBParaSite" id="PgR075_g037_t01">
    <property type="protein sequence ID" value="PgR075_g037_t01"/>
    <property type="gene ID" value="PgR075_g037"/>
</dbReference>
<dbReference type="GO" id="GO:0032259">
    <property type="term" value="P:methylation"/>
    <property type="evidence" value="ECO:0007669"/>
    <property type="project" value="UniProtKB-KW"/>
</dbReference>
<dbReference type="PROSITE" id="PS51571">
    <property type="entry name" value="SAM_MT43_PR_SET"/>
    <property type="match status" value="1"/>
</dbReference>
<reference evidence="15 16" key="1">
    <citation type="submission" date="2022-11" db="UniProtKB">
        <authorList>
            <consortium name="WormBaseParasite"/>
        </authorList>
    </citation>
    <scope>IDENTIFICATION</scope>
</reference>
<organism evidence="14 15">
    <name type="scientific">Parascaris univalens</name>
    <name type="common">Nematode worm</name>
    <dbReference type="NCBI Taxonomy" id="6257"/>
    <lineage>
        <taxon>Eukaryota</taxon>
        <taxon>Metazoa</taxon>
        <taxon>Ecdysozoa</taxon>
        <taxon>Nematoda</taxon>
        <taxon>Chromadorea</taxon>
        <taxon>Rhabditida</taxon>
        <taxon>Spirurina</taxon>
        <taxon>Ascaridomorpha</taxon>
        <taxon>Ascaridoidea</taxon>
        <taxon>Ascarididae</taxon>
        <taxon>Parascaris</taxon>
    </lineage>
</organism>
<dbReference type="GO" id="GO:0006357">
    <property type="term" value="P:regulation of transcription by RNA polymerase II"/>
    <property type="evidence" value="ECO:0007669"/>
    <property type="project" value="TreeGrafter"/>
</dbReference>
<evidence type="ECO:0000256" key="6">
    <source>
        <dbReference type="ARBA" id="ARBA00022679"/>
    </source>
</evidence>
<dbReference type="WBParaSite" id="PgR075_g037_t02">
    <property type="protein sequence ID" value="PgR075_g037_t02"/>
    <property type="gene ID" value="PgR075_g037"/>
</dbReference>
<evidence type="ECO:0000256" key="8">
    <source>
        <dbReference type="ARBA" id="ARBA00022853"/>
    </source>
</evidence>
<evidence type="ECO:0000256" key="10">
    <source>
        <dbReference type="ARBA" id="ARBA00023163"/>
    </source>
</evidence>
<evidence type="ECO:0000313" key="16">
    <source>
        <dbReference type="WBParaSite" id="PgR075_g037_t02"/>
    </source>
</evidence>
<evidence type="ECO:0000256" key="2">
    <source>
        <dbReference type="ARBA" id="ARBA00004286"/>
    </source>
</evidence>
<dbReference type="Proteomes" id="UP000887569">
    <property type="component" value="Unplaced"/>
</dbReference>
<keyword evidence="8" id="KW-0156">Chromatin regulator</keyword>
<keyword evidence="5" id="KW-0489">Methyltransferase</keyword>
<evidence type="ECO:0000256" key="4">
    <source>
        <dbReference type="ARBA" id="ARBA00022454"/>
    </source>
</evidence>
<evidence type="ECO:0000313" key="15">
    <source>
        <dbReference type="WBParaSite" id="PgR075_g037_t01"/>
    </source>
</evidence>
<keyword evidence="14" id="KW-1185">Reference proteome</keyword>
<keyword evidence="11" id="KW-0539">Nucleus</keyword>
<keyword evidence="4" id="KW-0158">Chromosome</keyword>
<comment type="subcellular location">
    <subcellularLocation>
        <location evidence="2">Chromosome</location>
    </subcellularLocation>
    <subcellularLocation>
        <location evidence="1">Nucleus</location>
    </subcellularLocation>
</comment>
<comment type="catalytic activity">
    <reaction evidence="12">
        <text>L-lysyl(20)-[histone H4] + S-adenosyl-L-methionine = N(6)-methyl-L-lysyl(20)-[histone H4] + S-adenosyl-L-homocysteine + H(+)</text>
        <dbReference type="Rhea" id="RHEA:60344"/>
        <dbReference type="Rhea" id="RHEA-COMP:15554"/>
        <dbReference type="Rhea" id="RHEA-COMP:15555"/>
        <dbReference type="ChEBI" id="CHEBI:15378"/>
        <dbReference type="ChEBI" id="CHEBI:29969"/>
        <dbReference type="ChEBI" id="CHEBI:57856"/>
        <dbReference type="ChEBI" id="CHEBI:59789"/>
        <dbReference type="ChEBI" id="CHEBI:61929"/>
        <dbReference type="EC" id="2.1.1.361"/>
    </reaction>
</comment>
<dbReference type="GO" id="GO:0005634">
    <property type="term" value="C:nucleus"/>
    <property type="evidence" value="ECO:0007669"/>
    <property type="project" value="UniProtKB-SubCell"/>
</dbReference>
<keyword evidence="7" id="KW-0949">S-adenosyl-L-methionine</keyword>
<accession>A0A915C0U3</accession>
<evidence type="ECO:0000256" key="11">
    <source>
        <dbReference type="ARBA" id="ARBA00023242"/>
    </source>
</evidence>
<evidence type="ECO:0000256" key="5">
    <source>
        <dbReference type="ARBA" id="ARBA00022603"/>
    </source>
</evidence>
<dbReference type="CDD" id="cd10528">
    <property type="entry name" value="SET_SETD8"/>
    <property type="match status" value="1"/>
</dbReference>
<evidence type="ECO:0000259" key="13">
    <source>
        <dbReference type="PROSITE" id="PS50280"/>
    </source>
</evidence>
<dbReference type="PROSITE" id="PS50280">
    <property type="entry name" value="SET"/>
    <property type="match status" value="1"/>
</dbReference>
<dbReference type="EC" id="2.1.1.361" evidence="3"/>
<dbReference type="GO" id="GO:0043516">
    <property type="term" value="P:regulation of DNA damage response, signal transduction by p53 class mediator"/>
    <property type="evidence" value="ECO:0007669"/>
    <property type="project" value="TreeGrafter"/>
</dbReference>
<keyword evidence="9" id="KW-0805">Transcription regulation</keyword>
<dbReference type="InterPro" id="IPR051760">
    <property type="entry name" value="KMT5A"/>
</dbReference>
<feature type="domain" description="SET" evidence="13">
    <location>
        <begin position="120"/>
        <end position="242"/>
    </location>
</feature>
<evidence type="ECO:0000256" key="7">
    <source>
        <dbReference type="ARBA" id="ARBA00022691"/>
    </source>
</evidence>
<dbReference type="InterPro" id="IPR047266">
    <property type="entry name" value="KMT5A-like_SET"/>
</dbReference>
<dbReference type="AlphaFoldDB" id="A0A915C0U3"/>
<dbReference type="PANTHER" id="PTHR46167">
    <property type="entry name" value="N-LYSINE METHYLTRANSFERASE KMT5A"/>
    <property type="match status" value="1"/>
</dbReference>
<dbReference type="InterPro" id="IPR016858">
    <property type="entry name" value="KMT5A-like"/>
</dbReference>
<dbReference type="GO" id="GO:0005700">
    <property type="term" value="C:polytene chromosome"/>
    <property type="evidence" value="ECO:0007669"/>
    <property type="project" value="TreeGrafter"/>
</dbReference>
<dbReference type="Gene3D" id="2.170.270.10">
    <property type="entry name" value="SET domain"/>
    <property type="match status" value="1"/>
</dbReference>
<sequence>MESDSTVMLTARGAFRLSYSLSLSVSSSSYSTKYLYANLSVLKGFIVAMLGKIVDQKRARLRNVKLKSPRKSQVLEDANQNHKITEYFPVRRSCRKTGQQLEKEKHDAVEYAVYSGCNEKFLEVFVSKEKGRGIRTLKEFRKNEFVVEYKGEMIDVHVARIRERKYAEDPSIGSFMYYFKHNNKHFCVDATEETPYKGRLINHSVLRPNLKTKVLELKGSHHLVLVAKRDIAVGEELLYDYGDRCSLTVANNPWLLNS</sequence>
<dbReference type="SUPFAM" id="SSF82199">
    <property type="entry name" value="SET domain"/>
    <property type="match status" value="1"/>
</dbReference>
<keyword evidence="10" id="KW-0804">Transcription</keyword>
<dbReference type="Pfam" id="PF00856">
    <property type="entry name" value="SET"/>
    <property type="match status" value="1"/>
</dbReference>
<evidence type="ECO:0000313" key="14">
    <source>
        <dbReference type="Proteomes" id="UP000887569"/>
    </source>
</evidence>
<evidence type="ECO:0000256" key="1">
    <source>
        <dbReference type="ARBA" id="ARBA00004123"/>
    </source>
</evidence>
<dbReference type="InterPro" id="IPR001214">
    <property type="entry name" value="SET_dom"/>
</dbReference>
<evidence type="ECO:0000256" key="9">
    <source>
        <dbReference type="ARBA" id="ARBA00023015"/>
    </source>
</evidence>
<evidence type="ECO:0000256" key="3">
    <source>
        <dbReference type="ARBA" id="ARBA00012187"/>
    </source>
</evidence>
<evidence type="ECO:0000256" key="12">
    <source>
        <dbReference type="ARBA" id="ARBA00047784"/>
    </source>
</evidence>
<dbReference type="InterPro" id="IPR046341">
    <property type="entry name" value="SET_dom_sf"/>
</dbReference>
<keyword evidence="6" id="KW-0808">Transferase</keyword>
<dbReference type="SMART" id="SM00317">
    <property type="entry name" value="SET"/>
    <property type="match status" value="1"/>
</dbReference>
<name>A0A915C0U3_PARUN</name>
<dbReference type="GO" id="GO:0140944">
    <property type="term" value="F:histone H4K20 monomethyltransferase activity"/>
    <property type="evidence" value="ECO:0007669"/>
    <property type="project" value="UniProtKB-EC"/>
</dbReference>
<proteinExistence type="predicted"/>